<keyword evidence="2 5" id="KW-0689">Ribosomal protein</keyword>
<dbReference type="EMBL" id="KT006946">
    <property type="protein sequence ID" value="AKQ01008.1"/>
    <property type="molecule type" value="Genomic_DNA"/>
</dbReference>
<dbReference type="GO" id="GO:1990904">
    <property type="term" value="C:ribonucleoprotein complex"/>
    <property type="evidence" value="ECO:0007669"/>
    <property type="project" value="UniProtKB-KW"/>
</dbReference>
<gene>
    <name evidence="5 6" type="primary">rpmC</name>
</gene>
<protein>
    <recommendedName>
        <fullName evidence="4 5">Large ribosomal subunit protein uL29</fullName>
    </recommendedName>
</protein>
<dbReference type="InterPro" id="IPR036049">
    <property type="entry name" value="Ribosomal_uL29_sf"/>
</dbReference>
<evidence type="ECO:0000313" key="6">
    <source>
        <dbReference type="EMBL" id="AKQ01008.1"/>
    </source>
</evidence>
<evidence type="ECO:0000256" key="4">
    <source>
        <dbReference type="ARBA" id="ARBA00035204"/>
    </source>
</evidence>
<evidence type="ECO:0000256" key="3">
    <source>
        <dbReference type="ARBA" id="ARBA00023274"/>
    </source>
</evidence>
<dbReference type="NCBIfam" id="TIGR00012">
    <property type="entry name" value="L29"/>
    <property type="match status" value="1"/>
</dbReference>
<dbReference type="GO" id="GO:0005840">
    <property type="term" value="C:ribosome"/>
    <property type="evidence" value="ECO:0007669"/>
    <property type="project" value="UniProtKB-KW"/>
</dbReference>
<dbReference type="Pfam" id="PF00831">
    <property type="entry name" value="Ribosomal_L29"/>
    <property type="match status" value="1"/>
</dbReference>
<dbReference type="HAMAP" id="MF_00374">
    <property type="entry name" value="Ribosomal_uL29"/>
    <property type="match status" value="1"/>
</dbReference>
<reference evidence="6" key="1">
    <citation type="journal article" date="2015" name="ISME J.">
        <title>Aquifer environment selects for microbial species cohorts in sediment and groundwater.</title>
        <authorList>
            <person name="Hug L.A."/>
            <person name="Thomas B.C."/>
            <person name="Brown C.T."/>
            <person name="Frischkorn K.R."/>
            <person name="Williams K.H."/>
            <person name="Tringe S.G."/>
            <person name="Banfield J.F."/>
        </authorList>
    </citation>
    <scope>NUCLEOTIDE SEQUENCE</scope>
</reference>
<evidence type="ECO:0000256" key="2">
    <source>
        <dbReference type="ARBA" id="ARBA00022980"/>
    </source>
</evidence>
<organism evidence="6">
    <name type="scientific">uncultured Chloroflexi bacterium Rifle_16ft_4_minimus_13751</name>
    <dbReference type="NCBI Taxonomy" id="1665056"/>
    <lineage>
        <taxon>Bacteria</taxon>
        <taxon>Bacillati</taxon>
        <taxon>Chloroflexota</taxon>
        <taxon>environmental samples</taxon>
    </lineage>
</organism>
<dbReference type="SUPFAM" id="SSF46561">
    <property type="entry name" value="Ribosomal protein L29 (L29p)"/>
    <property type="match status" value="1"/>
</dbReference>
<dbReference type="Gene3D" id="1.10.287.310">
    <property type="match status" value="1"/>
</dbReference>
<dbReference type="AlphaFoldDB" id="A0A0H4T0J7"/>
<evidence type="ECO:0000256" key="5">
    <source>
        <dbReference type="HAMAP-Rule" id="MF_00374"/>
    </source>
</evidence>
<proteinExistence type="inferred from homology"/>
<dbReference type="FunFam" id="1.10.287.310:FF:000001">
    <property type="entry name" value="50S ribosomal protein L29"/>
    <property type="match status" value="1"/>
</dbReference>
<comment type="similarity">
    <text evidence="1 5">Belongs to the universal ribosomal protein uL29 family.</text>
</comment>
<dbReference type="GO" id="GO:0006412">
    <property type="term" value="P:translation"/>
    <property type="evidence" value="ECO:0007669"/>
    <property type="project" value="UniProtKB-UniRule"/>
</dbReference>
<dbReference type="GO" id="GO:0003735">
    <property type="term" value="F:structural constituent of ribosome"/>
    <property type="evidence" value="ECO:0007669"/>
    <property type="project" value="InterPro"/>
</dbReference>
<keyword evidence="3 5" id="KW-0687">Ribonucleoprotein</keyword>
<dbReference type="InterPro" id="IPR001854">
    <property type="entry name" value="Ribosomal_uL29"/>
</dbReference>
<dbReference type="CDD" id="cd00427">
    <property type="entry name" value="Ribosomal_L29_HIP"/>
    <property type="match status" value="1"/>
</dbReference>
<name>A0A0H4T0J7_9CHLR</name>
<sequence length="70" mass="8104">MNNSELRALSLAELKSKLNDAGEELRNLRFQQATGELTDYTRLRHTRRLIARLHTIIHEVERSASMEGEL</sequence>
<evidence type="ECO:0000256" key="1">
    <source>
        <dbReference type="ARBA" id="ARBA00009254"/>
    </source>
</evidence>
<accession>A0A0H4T0J7</accession>